<sequence>MASDSRGGPLSGGGNLTLQTWEWLSPCLVLINFSLRAPDRLAASHLLSRSICVDISSCFGILMAAETLTELEAAIETVVSTFFTFAGREGRKGSLNINEFKELATQQLPHLLKDVGSLDEKMKTLDVNQDSELRFSEYWRLIGELAKEVRKEKALGIRKK</sequence>
<keyword evidence="6 7" id="KW-1267">Proteomics identification</keyword>
<dbReference type="GeneID" id="20196"/>
<evidence type="ECO:0000313" key="3">
    <source>
        <dbReference type="Ensembl" id="ENSMUSP00000047737"/>
    </source>
</evidence>
<reference evidence="3" key="3">
    <citation type="submission" date="2014-11" db="UniProtKB">
        <authorList>
            <consortium name="Ensembl"/>
        </authorList>
    </citation>
    <scope>IDENTIFICATION</scope>
    <source>
        <strain evidence="3">C57BL/6J</strain>
    </source>
</reference>
<dbReference type="Proteomes" id="UP000000589">
    <property type="component" value="Chromosome 3"/>
</dbReference>
<dbReference type="CTD" id="6284"/>
<dbReference type="MGI" id="MGI:109581">
    <property type="gene designation" value="S100a13"/>
</dbReference>
<dbReference type="HOGENOM" id="CLU_1651599_0_0_1"/>
<dbReference type="ExpressionAtlas" id="A0A0A0MQ90">
    <property type="expression patterns" value="baseline and differential"/>
</dbReference>
<dbReference type="InterPro" id="IPR013787">
    <property type="entry name" value="S100_Ca-bd_sub"/>
</dbReference>
<evidence type="ECO:0007829" key="8">
    <source>
        <dbReference type="PubMed" id="21183079"/>
    </source>
</evidence>
<accession>A0A0A0MQ90</accession>
<dbReference type="SMART" id="SM01394">
    <property type="entry name" value="S_100"/>
    <property type="match status" value="1"/>
</dbReference>
<dbReference type="BioGRID-ORCS" id="20196">
    <property type="hits" value="2 hits in 76 CRISPR screens"/>
</dbReference>
<evidence type="ECO:0000259" key="1">
    <source>
        <dbReference type="SMART" id="SM01394"/>
    </source>
</evidence>
<dbReference type="UCSC" id="uc008qcu.2">
    <property type="organism name" value="mouse"/>
</dbReference>
<dbReference type="Pfam" id="PF01023">
    <property type="entry name" value="S_100"/>
    <property type="match status" value="1"/>
</dbReference>
<reference evidence="2" key="5">
    <citation type="submission" date="2017-01" db="EMBL/GenBank/DDBJ databases">
        <authorList>
            <person name="Mah S.A."/>
            <person name="Swanson W.J."/>
            <person name="Moy G.W."/>
            <person name="Vacquier V.D."/>
        </authorList>
    </citation>
    <scope>NUCLEOTIDE SEQUENCE</scope>
    <source>
        <strain evidence="2">C57BL/6J</strain>
    </source>
</reference>
<dbReference type="EMBL" id="KY499674">
    <property type="protein sequence ID" value="AQS27595.1"/>
    <property type="molecule type" value="mRNA"/>
</dbReference>
<dbReference type="VEuPathDB" id="HostDB:ENSMUSG00000042312"/>
<dbReference type="Gene3D" id="1.10.238.10">
    <property type="entry name" value="EF-hand"/>
    <property type="match status" value="1"/>
</dbReference>
<dbReference type="OrthoDB" id="8442111at2759"/>
<reference evidence="2" key="4">
    <citation type="journal article" date="2017" name="Blood">
        <title>Widespread and dynamic translational control of red blood cell development.</title>
        <authorList>
            <person name="Alvarez-Dominguez J.R."/>
            <person name="Zhang X."/>
            <person name="Hu W."/>
        </authorList>
    </citation>
    <scope>NUCLEOTIDE SEQUENCE</scope>
    <source>
        <strain evidence="2">C57BL/6J</strain>
    </source>
</reference>
<dbReference type="DNASU" id="20196"/>
<dbReference type="GeneTree" id="ENSGT00940000161854"/>
<protein>
    <submittedName>
        <fullName evidence="3">Protein S100-A13</fullName>
    </submittedName>
</protein>
<dbReference type="PANTHER" id="PTHR11639">
    <property type="entry name" value="S100 CALCIUM-BINDING PROTEIN"/>
    <property type="match status" value="1"/>
</dbReference>
<dbReference type="SMR" id="A0A0A0MQ90"/>
<dbReference type="ProteomicsDB" id="332927"/>
<dbReference type="KEGG" id="mmu:20196"/>
<reference evidence="8" key="2">
    <citation type="journal article" date="2010" name="Cell">
        <title>A tissue-specific atlas of mouse protein phosphorylation and expression.</title>
        <authorList>
            <person name="Huttlin E.L."/>
            <person name="Jedrychowski M.P."/>
            <person name="Elias J.E."/>
            <person name="Goswami T."/>
            <person name="Rad R."/>
            <person name="Beausoleil S.A."/>
            <person name="Villen J."/>
            <person name="Haas W."/>
            <person name="Sowa M.E."/>
            <person name="Gygi S.P."/>
        </authorList>
    </citation>
    <scope>IDENTIFICATION BY MASS SPECTROMETRY [LARGE SCALE ANALYSIS]</scope>
</reference>
<name>A0A0A0MQ90_MOUSE</name>
<evidence type="ECO:0000313" key="2">
    <source>
        <dbReference type="EMBL" id="AQS27595.1"/>
    </source>
</evidence>
<evidence type="ECO:0007829" key="6">
    <source>
        <dbReference type="PeptideAtlas" id="A0A0A0MQ90"/>
    </source>
</evidence>
<dbReference type="EMBL" id="AC160552">
    <property type="status" value="NOT_ANNOTATED_CDS"/>
    <property type="molecule type" value="Genomic_DNA"/>
</dbReference>
<organism evidence="3 5">
    <name type="scientific">Mus musculus</name>
    <name type="common">Mouse</name>
    <dbReference type="NCBI Taxonomy" id="10090"/>
    <lineage>
        <taxon>Eukaryota</taxon>
        <taxon>Metazoa</taxon>
        <taxon>Chordata</taxon>
        <taxon>Craniata</taxon>
        <taxon>Vertebrata</taxon>
        <taxon>Euteleostomi</taxon>
        <taxon>Mammalia</taxon>
        <taxon>Eutheria</taxon>
        <taxon>Euarchontoglires</taxon>
        <taxon>Glires</taxon>
        <taxon>Rodentia</taxon>
        <taxon>Myomorpha</taxon>
        <taxon>Muroidea</taxon>
        <taxon>Muridae</taxon>
        <taxon>Murinae</taxon>
        <taxon>Mus</taxon>
        <taxon>Mus</taxon>
    </lineage>
</organism>
<dbReference type="AlphaFoldDB" id="A0A0A0MQ90"/>
<feature type="domain" description="S100/CaBP-9k-type calcium binding subdomain" evidence="1">
    <location>
        <begin position="71"/>
        <end position="113"/>
    </location>
</feature>
<dbReference type="Antibodypedia" id="34130">
    <property type="antibodies" value="187 antibodies from 30 providers"/>
</dbReference>
<evidence type="ECO:0000313" key="5">
    <source>
        <dbReference type="Proteomes" id="UP000000589"/>
    </source>
</evidence>
<dbReference type="jPOST" id="A0A0A0MQ90"/>
<dbReference type="AGR" id="MGI:109581"/>
<reference evidence="3 5" key="1">
    <citation type="journal article" date="2009" name="PLoS Biol.">
        <title>Lineage-specific biology revealed by a finished genome assembly of the mouse.</title>
        <authorList>
            <consortium name="Mouse Genome Sequencing Consortium"/>
            <person name="Church D.M."/>
            <person name="Goodstadt L."/>
            <person name="Hillier L.W."/>
            <person name="Zody M.C."/>
            <person name="Goldstein S."/>
            <person name="She X."/>
            <person name="Bult C.J."/>
            <person name="Agarwala R."/>
            <person name="Cherry J.L."/>
            <person name="DiCuccio M."/>
            <person name="Hlavina W."/>
            <person name="Kapustin Y."/>
            <person name="Meric P."/>
            <person name="Maglott D."/>
            <person name="Birtle Z."/>
            <person name="Marques A.C."/>
            <person name="Graves T."/>
            <person name="Zhou S."/>
            <person name="Teague B."/>
            <person name="Potamousis K."/>
            <person name="Churas C."/>
            <person name="Place M."/>
            <person name="Herschleb J."/>
            <person name="Runnheim R."/>
            <person name="Forrest D."/>
            <person name="Amos-Landgraf J."/>
            <person name="Schwartz D.C."/>
            <person name="Cheng Z."/>
            <person name="Lindblad-Toh K."/>
            <person name="Eichler E.E."/>
            <person name="Ponting C.P."/>
        </authorList>
    </citation>
    <scope>NUCLEOTIDE SEQUENCE [LARGE SCALE GENOMIC DNA]</scope>
    <source>
        <strain evidence="3 5">C57BL/6J</strain>
    </source>
</reference>
<dbReference type="SUPFAM" id="SSF47473">
    <property type="entry name" value="EF-hand"/>
    <property type="match status" value="1"/>
</dbReference>
<dbReference type="CDD" id="cd05022">
    <property type="entry name" value="S-100A13"/>
    <property type="match status" value="1"/>
</dbReference>
<gene>
    <name evidence="3 4" type="primary">S100a13</name>
</gene>
<dbReference type="Bgee" id="ENSMUSG00000042312">
    <property type="expression patterns" value="Expressed in gonadal fat pad and 226 other cell types or tissues"/>
</dbReference>
<dbReference type="InterPro" id="IPR011992">
    <property type="entry name" value="EF-hand-dom_pair"/>
</dbReference>
<evidence type="ECO:0000313" key="4">
    <source>
        <dbReference type="MGI" id="MGI:109581"/>
    </source>
</evidence>
<proteinExistence type="evidence at protein level"/>
<dbReference type="Ensembl" id="ENSMUST00000048138">
    <property type="protein sequence ID" value="ENSMUSP00000047737"/>
    <property type="gene ID" value="ENSMUSG00000042312"/>
</dbReference>
<keyword evidence="5" id="KW-1185">Reference proteome</keyword>
<evidence type="ECO:0007829" key="7">
    <source>
        <dbReference type="ProteomicsDB" id="A0A0A0MQ90"/>
    </source>
</evidence>
<dbReference type="RefSeq" id="NP_033139.3">
    <property type="nucleotide sequence ID" value="NM_009113.6"/>
</dbReference>
<dbReference type="PANTHER" id="PTHR11639:SF57">
    <property type="entry name" value="PROTEIN S100-A13"/>
    <property type="match status" value="1"/>
</dbReference>